<evidence type="ECO:0000313" key="13">
    <source>
        <dbReference type="EMBL" id="ECS2828472.1"/>
    </source>
</evidence>
<feature type="domain" description="DNA-binding transcriptional repressor CapW C-terminal dimerisation" evidence="2">
    <location>
        <begin position="205"/>
        <end position="272"/>
    </location>
</feature>
<reference evidence="17" key="7">
    <citation type="submission" date="2019-02" db="EMBL/GenBank/DDBJ databases">
        <authorList>
            <consortium name="GenomeTrakr network: Whole genome sequencing for foodborne pathogen traceback"/>
        </authorList>
    </citation>
    <scope>NUCLEOTIDE SEQUENCE</scope>
    <source>
        <strain evidence="6">AZ-TG74568</strain>
        <strain evidence="5">AZ-TG74784</strain>
        <strain evidence="16">FSIS11808940</strain>
        <strain evidence="11">FSIS11919908</strain>
        <strain evidence="14">FSIS1609251</strain>
        <strain evidence="19">FSIS21822075</strain>
        <strain evidence="17">HIY0183</strain>
    </source>
</reference>
<dbReference type="Pfam" id="PF26107">
    <property type="entry name" value="BrxR_CTD"/>
    <property type="match status" value="1"/>
</dbReference>
<dbReference type="EMBL" id="DAASBR010000026">
    <property type="protein sequence ID" value="HAE4850033.1"/>
    <property type="molecule type" value="Genomic_DNA"/>
</dbReference>
<dbReference type="InterPro" id="IPR059020">
    <property type="entry name" value="CapW_CTD"/>
</dbReference>
<dbReference type="EMBL" id="AAHFSU010000013">
    <property type="protein sequence ID" value="EBV5960689.1"/>
    <property type="molecule type" value="Genomic_DNA"/>
</dbReference>
<evidence type="ECO:0000313" key="19">
    <source>
        <dbReference type="EMBL" id="ECV0339617.1"/>
    </source>
</evidence>
<evidence type="ECO:0000313" key="11">
    <source>
        <dbReference type="EMBL" id="ECB8974439.1"/>
    </source>
</evidence>
<reference evidence="4" key="8">
    <citation type="submission" date="2019-07" db="EMBL/GenBank/DDBJ databases">
        <authorList>
            <consortium name="NARMS: The National Antimicrobial Resistance Monitoring System"/>
        </authorList>
    </citation>
    <scope>NUCLEOTIDE SEQUENCE</scope>
    <source>
        <strain evidence="20">FSIS11813686</strain>
        <strain evidence="8">FSIS11813694</strain>
        <strain evidence="15">FSIS11813894</strain>
        <strain evidence="4">FSIS11921149</strain>
        <strain evidence="12">FSIS1605746</strain>
    </source>
</reference>
<dbReference type="Proteomes" id="UP000319232">
    <property type="component" value="Unassembled WGS sequence"/>
</dbReference>
<evidence type="ECO:0000313" key="18">
    <source>
        <dbReference type="EMBL" id="ECU7857241.1"/>
    </source>
</evidence>
<dbReference type="EMBL" id="DAATFV010000022">
    <property type="protein sequence ID" value="HAE8375363.1"/>
    <property type="molecule type" value="Genomic_DNA"/>
</dbReference>
<evidence type="ECO:0000313" key="16">
    <source>
        <dbReference type="EMBL" id="ECU1185677.1"/>
    </source>
</evidence>
<comment type="caution">
    <text evidence="17">The sequence shown here is derived from an EMBL/GenBank/DDBJ whole genome shotgun (WGS) entry which is preliminary data.</text>
</comment>
<evidence type="ECO:0000313" key="10">
    <source>
        <dbReference type="EMBL" id="ECA9357539.1"/>
    </source>
</evidence>
<protein>
    <submittedName>
        <fullName evidence="17">WYL domain-containing protein</fullName>
    </submittedName>
</protein>
<feature type="domain" description="DNA-binding transcriptional repressor CapW winged helix-turn-helix" evidence="3">
    <location>
        <begin position="12"/>
        <end position="78"/>
    </location>
</feature>
<dbReference type="EMBL" id="AAKSWZ010000040">
    <property type="protein sequence ID" value="ECV0506044.1"/>
    <property type="molecule type" value="Genomic_DNA"/>
</dbReference>
<dbReference type="Pfam" id="PF26109">
    <property type="entry name" value="WHD_BrxR"/>
    <property type="match status" value="1"/>
</dbReference>
<dbReference type="EMBL" id="AAKQAO010000021">
    <property type="protein sequence ID" value="ECU4736906.1"/>
    <property type="molecule type" value="Genomic_DNA"/>
</dbReference>
<reference evidence="13" key="5">
    <citation type="submission" date="2018-07" db="EMBL/GenBank/DDBJ databases">
        <authorList>
            <consortium name="PulseNet: The National Subtyping Network for Foodborne Disease Surveillance"/>
            <person name="Tarr C.L."/>
            <person name="Trees E."/>
            <person name="Katz L.S."/>
            <person name="Carleton-Romer H.A."/>
            <person name="Stroika S."/>
            <person name="Kucerova Z."/>
            <person name="Roache K.F."/>
            <person name="Sabol A.L."/>
            <person name="Besser J."/>
            <person name="Gerner-Smidt P."/>
        </authorList>
    </citation>
    <scope>NUCLEOTIDE SEQUENCE</scope>
    <source>
        <strain evidence="13">PNUSAS001766</strain>
    </source>
</reference>
<dbReference type="EMBL" id="AAHFTY010000016">
    <property type="protein sequence ID" value="EBV6103206.1"/>
    <property type="molecule type" value="Genomic_DNA"/>
</dbReference>
<reference evidence="7" key="4">
    <citation type="submission" date="2018-07" db="EMBL/GenBank/DDBJ databases">
        <authorList>
            <person name="Ashton P.M."/>
            <person name="Dallman T."/>
            <person name="Nair S."/>
            <person name="De Pinna E."/>
            <person name="Peters T."/>
            <person name="Grant K."/>
        </authorList>
    </citation>
    <scope>NUCLEOTIDE SEQUENCE</scope>
    <source>
        <strain evidence="7">373208</strain>
        <strain evidence="9">579117</strain>
        <strain evidence="10">623198</strain>
    </source>
</reference>
<evidence type="ECO:0000259" key="1">
    <source>
        <dbReference type="Pfam" id="PF13280"/>
    </source>
</evidence>
<evidence type="ECO:0000313" key="6">
    <source>
        <dbReference type="EMBL" id="EBV6103206.1"/>
    </source>
</evidence>
<dbReference type="PIRSF" id="PIRSF015558">
    <property type="entry name" value="Txn_reg_DeoR_prd"/>
    <property type="match status" value="1"/>
</dbReference>
<dbReference type="RefSeq" id="WP_023243351.1">
    <property type="nucleotide sequence ID" value="NZ_CALPAM010000002.1"/>
</dbReference>
<evidence type="ECO:0000313" key="7">
    <source>
        <dbReference type="EMBL" id="EBX5017704.1"/>
    </source>
</evidence>
<feature type="domain" description="WYL" evidence="1">
    <location>
        <begin position="119"/>
        <end position="181"/>
    </location>
</feature>
<dbReference type="EMBL" id="AAHLLN010000019">
    <property type="protein sequence ID" value="EBX5017704.1"/>
    <property type="molecule type" value="Genomic_DNA"/>
</dbReference>
<evidence type="ECO:0000313" key="17">
    <source>
        <dbReference type="EMBL" id="ECU4736906.1"/>
    </source>
</evidence>
<dbReference type="EMBL" id="VCUW02000017">
    <property type="protein sequence ID" value="TRG44423.1"/>
    <property type="molecule type" value="Genomic_DNA"/>
</dbReference>
<dbReference type="EMBL" id="AAFZFQ010000005">
    <property type="protein sequence ID" value="EBL4822689.1"/>
    <property type="molecule type" value="Genomic_DNA"/>
</dbReference>
<evidence type="ECO:0000259" key="2">
    <source>
        <dbReference type="Pfam" id="PF26107"/>
    </source>
</evidence>
<dbReference type="EMBL" id="AAKOYA010000002">
    <property type="protein sequence ID" value="ECU1185677.1"/>
    <property type="molecule type" value="Genomic_DNA"/>
</dbReference>
<reference evidence="21" key="1">
    <citation type="journal article" date="2018" name="Genome Biol.">
        <title>SKESA: strategic k-mer extension for scrupulous assemblies.</title>
        <authorList>
            <person name="Souvorov A."/>
            <person name="Agarwala R."/>
            <person name="Lipman D.J."/>
        </authorList>
    </citation>
    <scope>NUCLEOTIDE SEQUENCE</scope>
    <source>
        <strain evidence="23">CDC B1487</strain>
        <strain evidence="22">M131</strain>
        <strain evidence="21">Salmonella enterica</strain>
    </source>
</reference>
<evidence type="ECO:0000313" key="4">
    <source>
        <dbReference type="EMBL" id="EBL4822689.1"/>
    </source>
</evidence>
<dbReference type="InterPro" id="IPR016634">
    <property type="entry name" value="CapW-like"/>
</dbReference>
<dbReference type="EMBL" id="AAKJCB010000018">
    <property type="protein sequence ID" value="ECS2828472.1"/>
    <property type="molecule type" value="Genomic_DNA"/>
</dbReference>
<evidence type="ECO:0000313" key="23">
    <source>
        <dbReference type="EMBL" id="HAE8375363.1"/>
    </source>
</evidence>
<proteinExistence type="predicted"/>
<dbReference type="EMBL" id="AAHZBB010000005">
    <property type="protein sequence ID" value="ECB8974439.1"/>
    <property type="molecule type" value="Genomic_DNA"/>
</dbReference>
<dbReference type="Pfam" id="PF13280">
    <property type="entry name" value="WYL"/>
    <property type="match status" value="1"/>
</dbReference>
<sequence length="288" mass="33598">MKNVRNQNFIDDRLWYIEWLLRMKGWFSRTDLMDKFGIKEAAASRDIRMYKDMRADNFFFNQSVKRYEVDLNKFQPVFDVPSDTLFSKLTDPDESRSLGASESLIETIPVLAESNVEIADLTRAILNKKIINIKYYSMTSGQSDKRVAPHAMFNNDLKTYFRCYDFGHSKFLDLVVGRIIDLSDTNDLTPDIAQGHSDIDWNTYLSLELVVHPRVKHKQAIEKDMQMVDGVKQVSVRRALAHYWLRRWCVDCSEKATMSDSAYQLHLKNHEVIKDVHGYFPGVNNHVD</sequence>
<dbReference type="EMBL" id="AAKMPV010000045">
    <property type="protein sequence ID" value="ECT3926288.1"/>
    <property type="molecule type" value="Genomic_DNA"/>
</dbReference>
<reference evidence="22" key="2">
    <citation type="submission" date="2018-07" db="EMBL/GenBank/DDBJ databases">
        <authorList>
            <consortium name="NCBI Pathogen Detection Project"/>
        </authorList>
    </citation>
    <scope>NUCLEOTIDE SEQUENCE</scope>
    <source>
        <strain evidence="23">CDC B1487</strain>
        <strain evidence="22">M131</strain>
        <strain evidence="21">Salmonella enterica</strain>
    </source>
</reference>
<name>A0A2T8LWB7_SALAN</name>
<evidence type="ECO:0000313" key="25">
    <source>
        <dbReference type="Proteomes" id="UP000319232"/>
    </source>
</evidence>
<dbReference type="InterPro" id="IPR059019">
    <property type="entry name" value="WHD_CapW"/>
</dbReference>
<evidence type="ECO:0000313" key="22">
    <source>
        <dbReference type="EMBL" id="HAE4850033.1"/>
    </source>
</evidence>
<dbReference type="AlphaFoldDB" id="A0A2T8LWB7"/>
<evidence type="ECO:0000313" key="8">
    <source>
        <dbReference type="EMBL" id="EBZ0400250.1"/>
    </source>
</evidence>
<organism evidence="17">
    <name type="scientific">Salmonella anatum</name>
    <dbReference type="NCBI Taxonomy" id="58712"/>
    <lineage>
        <taxon>Bacteria</taxon>
        <taxon>Pseudomonadati</taxon>
        <taxon>Pseudomonadota</taxon>
        <taxon>Gammaproteobacteria</taxon>
        <taxon>Enterobacterales</taxon>
        <taxon>Enterobacteriaceae</taxon>
        <taxon>Salmonella</taxon>
    </lineage>
</organism>
<dbReference type="EMBL" id="AAKRBH010000013">
    <property type="protein sequence ID" value="ECU7857241.1"/>
    <property type="molecule type" value="Genomic_DNA"/>
</dbReference>
<evidence type="ECO:0000313" key="14">
    <source>
        <dbReference type="EMBL" id="ECS6137611.1"/>
    </source>
</evidence>
<dbReference type="EMBL" id="AAHVYN010000016">
    <property type="protein sequence ID" value="ECA9357539.1"/>
    <property type="molecule type" value="Genomic_DNA"/>
</dbReference>
<evidence type="ECO:0000313" key="21">
    <source>
        <dbReference type="EMBL" id="HAB3943715.1"/>
    </source>
</evidence>
<reference evidence="24 25" key="6">
    <citation type="journal article" date="2019" name="Appl. Environ. Microbiol.">
        <title>Clinically Unreported Salmonellosis Outbreak Detected via Comparative Genomic Analysis of Municipal Wastewater Salmonella Isolates.</title>
        <authorList>
            <person name="Diemert S."/>
            <person name="Yan T."/>
        </authorList>
    </citation>
    <scope>NUCLEOTIDE SEQUENCE [LARGE SCALE GENOMIC DNA]</scope>
    <source>
        <strain evidence="24 25">HIY0183</strain>
    </source>
</reference>
<dbReference type="EMBL" id="AAKJAJ010000006">
    <property type="protein sequence ID" value="ECS2638020.1"/>
    <property type="molecule type" value="Genomic_DNA"/>
</dbReference>
<dbReference type="EMBL" id="AAHPVZ010000046">
    <property type="protein sequence ID" value="EBZ0400250.1"/>
    <property type="molecule type" value="Genomic_DNA"/>
</dbReference>
<dbReference type="EMBL" id="AAKSYA010000018">
    <property type="protein sequence ID" value="ECV0339617.1"/>
    <property type="molecule type" value="Genomic_DNA"/>
</dbReference>
<evidence type="ECO:0000313" key="9">
    <source>
        <dbReference type="EMBL" id="ECA5741174.1"/>
    </source>
</evidence>
<evidence type="ECO:0000313" key="15">
    <source>
        <dbReference type="EMBL" id="ECT3926288.1"/>
    </source>
</evidence>
<gene>
    <name evidence="13" type="ORF">A2O73_20570</name>
    <name evidence="12" type="ORF">AZF31_11765</name>
    <name evidence="18" type="ORF">BEU90_22120</name>
    <name evidence="14" type="ORF">BUM38_22010</name>
    <name evidence="20" type="ORF">D3F51_19935</name>
    <name evidence="19" type="ORF">D3T63_13955</name>
    <name evidence="15" type="ORF">D4T67_20450</name>
    <name evidence="8" type="ORF">D6A11_14150</name>
    <name evidence="16" type="ORF">DNB52_02245</name>
    <name evidence="7" type="ORF">DSF50_20770</name>
    <name evidence="9" type="ORF">EL818_18715</name>
    <name evidence="10" type="ORF">ET894_21320</name>
    <name evidence="17" type="ORF">EVA07_18275</name>
    <name evidence="11" type="ORF">FAC46_09130</name>
    <name evidence="4" type="ORF">FFW56_08255</name>
    <name evidence="24" type="ORF">FG704_020770</name>
    <name evidence="22" type="ORF">G4D51_003631</name>
    <name evidence="21" type="ORF">GB592_21935</name>
    <name evidence="23" type="ORF">GNC26_003988</name>
    <name evidence="6" type="ORF">OB37_22315</name>
    <name evidence="5" type="ORF">SQ33_21380</name>
</gene>
<dbReference type="EMBL" id="DAAGON010000012">
    <property type="protein sequence ID" value="HAB3943715.1"/>
    <property type="molecule type" value="Genomic_DNA"/>
</dbReference>
<evidence type="ECO:0000259" key="3">
    <source>
        <dbReference type="Pfam" id="PF26109"/>
    </source>
</evidence>
<reference evidence="18" key="3">
    <citation type="submission" date="2018-07" db="EMBL/GenBank/DDBJ databases">
        <authorList>
            <consortium name="Veterinary Laboratory Investigation and Response Network"/>
        </authorList>
    </citation>
    <scope>NUCLEOTIDE SEQUENCE</scope>
    <source>
        <strain evidence="18">V-CLASP-D-45</strain>
    </source>
</reference>
<accession>A0A2T8LWB7</accession>
<dbReference type="EMBL" id="AAHUUN010000020">
    <property type="protein sequence ID" value="ECA5741174.1"/>
    <property type="molecule type" value="Genomic_DNA"/>
</dbReference>
<evidence type="ECO:0000313" key="20">
    <source>
        <dbReference type="EMBL" id="ECV0506044.1"/>
    </source>
</evidence>
<evidence type="ECO:0000313" key="5">
    <source>
        <dbReference type="EMBL" id="EBV5960689.1"/>
    </source>
</evidence>
<evidence type="ECO:0000313" key="24">
    <source>
        <dbReference type="EMBL" id="TRG44423.1"/>
    </source>
</evidence>
<evidence type="ECO:0000313" key="12">
    <source>
        <dbReference type="EMBL" id="ECS2638020.1"/>
    </source>
</evidence>
<dbReference type="PROSITE" id="PS52050">
    <property type="entry name" value="WYL"/>
    <property type="match status" value="1"/>
</dbReference>
<dbReference type="EMBL" id="AAKKDH010000020">
    <property type="protein sequence ID" value="ECS6137611.1"/>
    <property type="molecule type" value="Genomic_DNA"/>
</dbReference>
<dbReference type="InterPro" id="IPR026881">
    <property type="entry name" value="WYL_dom"/>
</dbReference>